<evidence type="ECO:0000256" key="4">
    <source>
        <dbReference type="ARBA" id="ARBA00022989"/>
    </source>
</evidence>
<feature type="domain" description="WSC" evidence="9">
    <location>
        <begin position="270"/>
        <end position="360"/>
    </location>
</feature>
<feature type="non-terminal residue" evidence="10">
    <location>
        <position position="636"/>
    </location>
</feature>
<name>A0A0M9ENT1_FUSLA</name>
<dbReference type="Proteomes" id="UP000037904">
    <property type="component" value="Unassembled WGS sequence"/>
</dbReference>
<feature type="signal peptide" evidence="8">
    <location>
        <begin position="1"/>
        <end position="20"/>
    </location>
</feature>
<keyword evidence="3 8" id="KW-0732">Signal</keyword>
<dbReference type="InterPro" id="IPR002889">
    <property type="entry name" value="WSC_carb-bd"/>
</dbReference>
<feature type="region of interest" description="Disordered" evidence="7">
    <location>
        <begin position="580"/>
        <end position="599"/>
    </location>
</feature>
<evidence type="ECO:0000256" key="7">
    <source>
        <dbReference type="SAM" id="MobiDB-lite"/>
    </source>
</evidence>
<evidence type="ECO:0000256" key="2">
    <source>
        <dbReference type="ARBA" id="ARBA00022692"/>
    </source>
</evidence>
<dbReference type="SMART" id="SM00321">
    <property type="entry name" value="WSC"/>
    <property type="match status" value="3"/>
</dbReference>
<feature type="domain" description="WSC" evidence="9">
    <location>
        <begin position="370"/>
        <end position="465"/>
    </location>
</feature>
<evidence type="ECO:0000313" key="10">
    <source>
        <dbReference type="EMBL" id="KPA36819.1"/>
    </source>
</evidence>
<dbReference type="AlphaFoldDB" id="A0A0M9ENT1"/>
<evidence type="ECO:0000256" key="1">
    <source>
        <dbReference type="ARBA" id="ARBA00004167"/>
    </source>
</evidence>
<feature type="region of interest" description="Disordered" evidence="7">
    <location>
        <begin position="261"/>
        <end position="282"/>
    </location>
</feature>
<keyword evidence="11" id="KW-1185">Reference proteome</keyword>
<keyword evidence="5" id="KW-0472">Membrane</keyword>
<reference evidence="10 11" key="1">
    <citation type="submission" date="2015-04" db="EMBL/GenBank/DDBJ databases">
        <title>The draft genome sequence of Fusarium langsethiae, a T-2/HT-2 mycotoxin producer.</title>
        <authorList>
            <person name="Lysoe E."/>
            <person name="Divon H.H."/>
            <person name="Terzi V."/>
            <person name="Orru L."/>
            <person name="Lamontanara A."/>
            <person name="Kolseth A.-K."/>
            <person name="Frandsen R.J."/>
            <person name="Nielsen K."/>
            <person name="Thrane U."/>
        </authorList>
    </citation>
    <scope>NUCLEOTIDE SEQUENCE [LARGE SCALE GENOMIC DNA]</scope>
    <source>
        <strain evidence="10 11">Fl201059</strain>
    </source>
</reference>
<feature type="compositionally biased region" description="Polar residues" evidence="7">
    <location>
        <begin position="128"/>
        <end position="153"/>
    </location>
</feature>
<evidence type="ECO:0000313" key="11">
    <source>
        <dbReference type="Proteomes" id="UP000037904"/>
    </source>
</evidence>
<evidence type="ECO:0000256" key="8">
    <source>
        <dbReference type="SAM" id="SignalP"/>
    </source>
</evidence>
<gene>
    <name evidence="10" type="ORF">FLAG1_10384</name>
</gene>
<evidence type="ECO:0000256" key="3">
    <source>
        <dbReference type="ARBA" id="ARBA00022729"/>
    </source>
</evidence>
<keyword evidence="2" id="KW-0812">Transmembrane</keyword>
<comment type="caution">
    <text evidence="10">The sequence shown here is derived from an EMBL/GenBank/DDBJ whole genome shotgun (WGS) entry which is preliminary data.</text>
</comment>
<feature type="domain" description="WSC" evidence="9">
    <location>
        <begin position="486"/>
        <end position="575"/>
    </location>
</feature>
<evidence type="ECO:0000256" key="5">
    <source>
        <dbReference type="ARBA" id="ARBA00023136"/>
    </source>
</evidence>
<dbReference type="PROSITE" id="PS51212">
    <property type="entry name" value="WSC"/>
    <property type="match status" value="3"/>
</dbReference>
<dbReference type="Pfam" id="PF01822">
    <property type="entry name" value="WSC"/>
    <property type="match status" value="3"/>
</dbReference>
<proteinExistence type="predicted"/>
<dbReference type="GO" id="GO:0005886">
    <property type="term" value="C:plasma membrane"/>
    <property type="evidence" value="ECO:0007669"/>
    <property type="project" value="TreeGrafter"/>
</dbReference>
<comment type="subcellular location">
    <subcellularLocation>
        <location evidence="1">Membrane</location>
        <topology evidence="1">Single-pass membrane protein</topology>
    </subcellularLocation>
</comment>
<keyword evidence="4" id="KW-1133">Transmembrane helix</keyword>
<evidence type="ECO:0000259" key="9">
    <source>
        <dbReference type="PROSITE" id="PS51212"/>
    </source>
</evidence>
<feature type="region of interest" description="Disordered" evidence="7">
    <location>
        <begin position="124"/>
        <end position="154"/>
    </location>
</feature>
<organism evidence="10 11">
    <name type="scientific">Fusarium langsethiae</name>
    <dbReference type="NCBI Taxonomy" id="179993"/>
    <lineage>
        <taxon>Eukaryota</taxon>
        <taxon>Fungi</taxon>
        <taxon>Dikarya</taxon>
        <taxon>Ascomycota</taxon>
        <taxon>Pezizomycotina</taxon>
        <taxon>Sordariomycetes</taxon>
        <taxon>Hypocreomycetidae</taxon>
        <taxon>Hypocreales</taxon>
        <taxon>Nectriaceae</taxon>
        <taxon>Fusarium</taxon>
    </lineage>
</organism>
<dbReference type="PANTHER" id="PTHR24269">
    <property type="entry name" value="KREMEN PROTEIN"/>
    <property type="match status" value="1"/>
</dbReference>
<protein>
    <recommendedName>
        <fullName evidence="9">WSC domain-containing protein</fullName>
    </recommendedName>
</protein>
<sequence length="636" mass="71184">MARLILVYAALFLWVALAVAQFDYNNLLKGCYHGRSDDFTFGGLARTQPQRERCAVVCSKRGQTFVAFGTINCFCAESEPPSTNEVDMSRCEAHGLDGWNAPKLRDVDGIEEVFVVFNTDSKMKSHGSESVPQHEATSSPQSALPTTLSSTAGPSRPIGCFPGLPLDVDLNKITITEGERRECAKSCGEEGKAAVVFSGLKCGCTDILPDHSTRVEDIRCAIQFTNKLYRTDLVYSVWSSGAGVNLEGYKPKLNDHLYSETPVNLPEPNQRPRHACFRNPPSPKDRRYKALYPNNPEVCYRFCEKHNKRYIFLQASDCWCSDTYPGEMEELNGDQCDIKCYPDNLSQCGGRSSYSVYSLGAQAKPAPLPKKQIGQCFSSRALTSRRVMGMGDQEDFREECLDRCKDIGKPIAMIHDNNCWCATTYPNFRYYSGLESCYHPCQGDDESHCGGTKGSMLYYSLYTTGVTNDVQWDPRGRSFDLSKRRETTWHGCWSDAPLTEHHSHSVQTNTVRSCASYCRRYKSTVAAVRGESCVCAESYPEHSRRRPDSSCKSACPGHPYDDCGGPQAWTVVNTGLDTHVPYDKPRRKEQTDDHDNLKTGSDKASLLGCYDTESITPGVVQQAFYPYSIFHMERFL</sequence>
<evidence type="ECO:0000256" key="6">
    <source>
        <dbReference type="ARBA" id="ARBA00023180"/>
    </source>
</evidence>
<accession>A0A0M9ENT1</accession>
<dbReference type="PANTHER" id="PTHR24269:SF16">
    <property type="entry name" value="PROTEIN SLG1"/>
    <property type="match status" value="1"/>
</dbReference>
<dbReference type="InterPro" id="IPR051836">
    <property type="entry name" value="Kremen_rcpt"/>
</dbReference>
<dbReference type="EMBL" id="JXCE01000538">
    <property type="protein sequence ID" value="KPA36819.1"/>
    <property type="molecule type" value="Genomic_DNA"/>
</dbReference>
<feature type="chain" id="PRO_5005834832" description="WSC domain-containing protein" evidence="8">
    <location>
        <begin position="21"/>
        <end position="636"/>
    </location>
</feature>
<keyword evidence="6" id="KW-0325">Glycoprotein</keyword>